<reference evidence="1" key="2">
    <citation type="submission" date="2020-05" db="UniProtKB">
        <authorList>
            <consortium name="EnsemblMetazoa"/>
        </authorList>
    </citation>
    <scope>IDENTIFICATION</scope>
    <source>
        <strain evidence="1">WRAIR2</strain>
    </source>
</reference>
<dbReference type="Proteomes" id="UP000075884">
    <property type="component" value="Unassembled WGS sequence"/>
</dbReference>
<reference evidence="2" key="1">
    <citation type="submission" date="2013-03" db="EMBL/GenBank/DDBJ databases">
        <title>The Genome Sequence of Anopheles dirus WRAIR2.</title>
        <authorList>
            <consortium name="The Broad Institute Genomics Platform"/>
            <person name="Neafsey D.E."/>
            <person name="Walton C."/>
            <person name="Walker B."/>
            <person name="Young S.K."/>
            <person name="Zeng Q."/>
            <person name="Gargeya S."/>
            <person name="Fitzgerald M."/>
            <person name="Haas B."/>
            <person name="Abouelleil A."/>
            <person name="Allen A.W."/>
            <person name="Alvarado L."/>
            <person name="Arachchi H.M."/>
            <person name="Berlin A.M."/>
            <person name="Chapman S.B."/>
            <person name="Gainer-Dewar J."/>
            <person name="Goldberg J."/>
            <person name="Griggs A."/>
            <person name="Gujja S."/>
            <person name="Hansen M."/>
            <person name="Howarth C."/>
            <person name="Imamovic A."/>
            <person name="Ireland A."/>
            <person name="Larimer J."/>
            <person name="McCowan C."/>
            <person name="Murphy C."/>
            <person name="Pearson M."/>
            <person name="Poon T.W."/>
            <person name="Priest M."/>
            <person name="Roberts A."/>
            <person name="Saif S."/>
            <person name="Shea T."/>
            <person name="Sisk P."/>
            <person name="Sykes S."/>
            <person name="Wortman J."/>
            <person name="Nusbaum C."/>
            <person name="Birren B."/>
        </authorList>
    </citation>
    <scope>NUCLEOTIDE SEQUENCE [LARGE SCALE GENOMIC DNA]</scope>
    <source>
        <strain evidence="2">WRAIR2</strain>
    </source>
</reference>
<sequence length="222" mass="25678">MNIGASELTEIALQIMGYKMFDRDGAPADSLEKVIEKYQFASTNPMSAVRNAHKRKQSPMAAMQLHQHEQQFLAQFNLPDFNEILLNPNGYVDGQIASFLNQIQEQLAAMRVQDENMRRLRPIRLQNVFEYDSDSPSFITQMKRTIAAMSAADEDELLSRSTQDIDVEEHILLKQGLLLREFNMLLQLLKHIMEDLSDDLKDYDMACLMLQRMLELIKKPRL</sequence>
<dbReference type="VEuPathDB" id="VectorBase:ADIR010936"/>
<name>A0A182NTE6_9DIPT</name>
<accession>A0A182NTE6</accession>
<proteinExistence type="predicted"/>
<organism evidence="1 2">
    <name type="scientific">Anopheles dirus</name>
    <dbReference type="NCBI Taxonomy" id="7168"/>
    <lineage>
        <taxon>Eukaryota</taxon>
        <taxon>Metazoa</taxon>
        <taxon>Ecdysozoa</taxon>
        <taxon>Arthropoda</taxon>
        <taxon>Hexapoda</taxon>
        <taxon>Insecta</taxon>
        <taxon>Pterygota</taxon>
        <taxon>Neoptera</taxon>
        <taxon>Endopterygota</taxon>
        <taxon>Diptera</taxon>
        <taxon>Nematocera</taxon>
        <taxon>Culicoidea</taxon>
        <taxon>Culicidae</taxon>
        <taxon>Anophelinae</taxon>
        <taxon>Anopheles</taxon>
    </lineage>
</organism>
<dbReference type="AlphaFoldDB" id="A0A182NTE6"/>
<protein>
    <submittedName>
        <fullName evidence="1">Uncharacterized protein</fullName>
    </submittedName>
</protein>
<dbReference type="EnsemblMetazoa" id="ADIR010936-RA">
    <property type="protein sequence ID" value="ADIR010936-PA"/>
    <property type="gene ID" value="ADIR010936"/>
</dbReference>
<keyword evidence="2" id="KW-1185">Reference proteome</keyword>
<evidence type="ECO:0000313" key="1">
    <source>
        <dbReference type="EnsemblMetazoa" id="ADIR010936-PA"/>
    </source>
</evidence>
<evidence type="ECO:0000313" key="2">
    <source>
        <dbReference type="Proteomes" id="UP000075884"/>
    </source>
</evidence>